<feature type="domain" description="Bacillithiol biosynthesis BshC N-terminal Rossmann-like" evidence="3">
    <location>
        <begin position="1"/>
        <end position="376"/>
    </location>
</feature>
<evidence type="ECO:0000313" key="5">
    <source>
        <dbReference type="EMBL" id="SIT67879.1"/>
    </source>
</evidence>
<name>A0A1U7PLM0_9BACI</name>
<dbReference type="STRING" id="550447.SAMN05428946_0288"/>
<dbReference type="Pfam" id="PF10079">
    <property type="entry name" value="Rossmann-like_BshC"/>
    <property type="match status" value="1"/>
</dbReference>
<evidence type="ECO:0000256" key="2">
    <source>
        <dbReference type="HAMAP-Rule" id="MF_01867"/>
    </source>
</evidence>
<sequence>MEIECLDIPTASPVMKAYAGDGEFINTYFDYPLSDDGYRQRLLELETREYDRESLADAIRAFMEPLGISDRTSGHLEELRQGAQVVIGGQQAGILSGPLYSLNKAITVILEAGRLRELLDVPVVPVFWIAGEDHDLAEINHVHAITGGRPAKRQFPMIPGLKTMASTTGFDKEEMRQFIRGIFRDYGETAHSAGLLRLAEECMEGNETFTAFFAAIVNRLLGEEGLLLVDAADPRIRRLERSHFAEMIRCSEEIATGVAESERLFSGQGYGSPVNAEEEAAHLFYVRDGERILLMRDGDRFFNEQAGVSFKTDELLGLAESSPECLSNNVVTRPLMQDLIFPVLAFVGGPGEIAYWSLLRPAFRALGIRMPVVVPRSSFTFVSRRAACLLQETGLTAEAVLQGAVGEERTEFLGKIHGHGAEEEIDHLEEQLAAGYAGLSRLLEGKGRGLAALSETNMEYHRRQFDWLKNQIHDSLLLEHETTLARFDLLEAELLPEGGFQERKYTPFQFMNEYGPGLFRDLLGSVPEQAGVHLLIRL</sequence>
<dbReference type="InterPro" id="IPR011199">
    <property type="entry name" value="Bacillithiol_biosynth_BshC"/>
</dbReference>
<evidence type="ECO:0000313" key="6">
    <source>
        <dbReference type="Proteomes" id="UP000187550"/>
    </source>
</evidence>
<evidence type="ECO:0000259" key="3">
    <source>
        <dbReference type="Pfam" id="PF10079"/>
    </source>
</evidence>
<dbReference type="Proteomes" id="UP000187550">
    <property type="component" value="Unassembled WGS sequence"/>
</dbReference>
<dbReference type="InterPro" id="IPR055399">
    <property type="entry name" value="CC_BshC"/>
</dbReference>
<reference evidence="6" key="1">
    <citation type="submission" date="2017-01" db="EMBL/GenBank/DDBJ databases">
        <authorList>
            <person name="Varghese N."/>
            <person name="Submissions S."/>
        </authorList>
    </citation>
    <scope>NUCLEOTIDE SEQUENCE [LARGE SCALE GENOMIC DNA]</scope>
    <source>
        <strain evidence="6">MNA4</strain>
    </source>
</reference>
<dbReference type="RefSeq" id="WP_076756591.1">
    <property type="nucleotide sequence ID" value="NZ_FTPL01000001.1"/>
</dbReference>
<dbReference type="EMBL" id="FTPL01000001">
    <property type="protein sequence ID" value="SIT67879.1"/>
    <property type="molecule type" value="Genomic_DNA"/>
</dbReference>
<dbReference type="InterPro" id="IPR055398">
    <property type="entry name" value="Rossmann-like_BshC"/>
</dbReference>
<dbReference type="EC" id="6.-.-.-" evidence="2"/>
<feature type="domain" description="Bacillithiol biosynthesis BshC C-terminal coiled-coil" evidence="4">
    <location>
        <begin position="379"/>
        <end position="537"/>
    </location>
</feature>
<comment type="function">
    <text evidence="2">Involved in bacillithiol (BSH) biosynthesis. May catalyze the last step of the pathway, the addition of cysteine to glucosamine malate (GlcN-Mal) to generate BSH.</text>
</comment>
<protein>
    <recommendedName>
        <fullName evidence="2">Putative cysteine ligase BshC</fullName>
        <ecNumber evidence="2">6.-.-.-</ecNumber>
    </recommendedName>
</protein>
<organism evidence="5 6">
    <name type="scientific">Edaphobacillus lindanitolerans</name>
    <dbReference type="NCBI Taxonomy" id="550447"/>
    <lineage>
        <taxon>Bacteria</taxon>
        <taxon>Bacillati</taxon>
        <taxon>Bacillota</taxon>
        <taxon>Bacilli</taxon>
        <taxon>Bacillales</taxon>
        <taxon>Bacillaceae</taxon>
        <taxon>Edaphobacillus</taxon>
    </lineage>
</organism>
<comment type="similarity">
    <text evidence="2">Belongs to the BshC family.</text>
</comment>
<evidence type="ECO:0000256" key="1">
    <source>
        <dbReference type="ARBA" id="ARBA00022598"/>
    </source>
</evidence>
<keyword evidence="1 2" id="KW-0436">Ligase</keyword>
<dbReference type="GO" id="GO:0016874">
    <property type="term" value="F:ligase activity"/>
    <property type="evidence" value="ECO:0007669"/>
    <property type="project" value="UniProtKB-UniRule"/>
</dbReference>
<accession>A0A1U7PLM0</accession>
<keyword evidence="6" id="KW-1185">Reference proteome</keyword>
<dbReference type="AlphaFoldDB" id="A0A1U7PLM0"/>
<proteinExistence type="inferred from homology"/>
<dbReference type="NCBIfam" id="TIGR03998">
    <property type="entry name" value="thiol_BshC"/>
    <property type="match status" value="1"/>
</dbReference>
<dbReference type="PIRSF" id="PIRSF012535">
    <property type="entry name" value="UCP012535"/>
    <property type="match status" value="1"/>
</dbReference>
<gene>
    <name evidence="2" type="primary">bshC</name>
    <name evidence="5" type="ORF">SAMN05428946_0288</name>
</gene>
<dbReference type="HAMAP" id="MF_01867">
    <property type="entry name" value="BshC"/>
    <property type="match status" value="1"/>
</dbReference>
<dbReference type="Pfam" id="PF24850">
    <property type="entry name" value="CC_BshC"/>
    <property type="match status" value="1"/>
</dbReference>
<dbReference type="OrthoDB" id="9765151at2"/>
<evidence type="ECO:0000259" key="4">
    <source>
        <dbReference type="Pfam" id="PF24850"/>
    </source>
</evidence>